<dbReference type="AlphaFoldDB" id="A0A4C1TRP7"/>
<reference evidence="1 2" key="1">
    <citation type="journal article" date="2019" name="Commun. Biol.">
        <title>The bagworm genome reveals a unique fibroin gene that provides high tensile strength.</title>
        <authorList>
            <person name="Kono N."/>
            <person name="Nakamura H."/>
            <person name="Ohtoshi R."/>
            <person name="Tomita M."/>
            <person name="Numata K."/>
            <person name="Arakawa K."/>
        </authorList>
    </citation>
    <scope>NUCLEOTIDE SEQUENCE [LARGE SCALE GENOMIC DNA]</scope>
</reference>
<comment type="caution">
    <text evidence="1">The sequence shown here is derived from an EMBL/GenBank/DDBJ whole genome shotgun (WGS) entry which is preliminary data.</text>
</comment>
<sequence length="130" mass="13993">MIAGEESFSSGGHELDVGTNDLSLDGLNTSSESEVRLALDVEVASYLLIVVSDLELSVQISEIHLSQQAGQDLEINLLNKPFLGEYLGGRRRRVWILNEDTCWYCSSGGGWGIAVRRGGRGGTTASCLFG</sequence>
<dbReference type="Proteomes" id="UP000299102">
    <property type="component" value="Unassembled WGS sequence"/>
</dbReference>
<keyword evidence="2" id="KW-1185">Reference proteome</keyword>
<accession>A0A4C1TRP7</accession>
<gene>
    <name evidence="1" type="ORF">EVAR_19438_1</name>
</gene>
<evidence type="ECO:0000313" key="2">
    <source>
        <dbReference type="Proteomes" id="UP000299102"/>
    </source>
</evidence>
<protein>
    <submittedName>
        <fullName evidence="1">Uncharacterized protein</fullName>
    </submittedName>
</protein>
<evidence type="ECO:0000313" key="1">
    <source>
        <dbReference type="EMBL" id="GBP16649.1"/>
    </source>
</evidence>
<organism evidence="1 2">
    <name type="scientific">Eumeta variegata</name>
    <name type="common">Bagworm moth</name>
    <name type="synonym">Eumeta japonica</name>
    <dbReference type="NCBI Taxonomy" id="151549"/>
    <lineage>
        <taxon>Eukaryota</taxon>
        <taxon>Metazoa</taxon>
        <taxon>Ecdysozoa</taxon>
        <taxon>Arthropoda</taxon>
        <taxon>Hexapoda</taxon>
        <taxon>Insecta</taxon>
        <taxon>Pterygota</taxon>
        <taxon>Neoptera</taxon>
        <taxon>Endopterygota</taxon>
        <taxon>Lepidoptera</taxon>
        <taxon>Glossata</taxon>
        <taxon>Ditrysia</taxon>
        <taxon>Tineoidea</taxon>
        <taxon>Psychidae</taxon>
        <taxon>Oiketicinae</taxon>
        <taxon>Eumeta</taxon>
    </lineage>
</organism>
<name>A0A4C1TRP7_EUMVA</name>
<dbReference type="EMBL" id="BGZK01000080">
    <property type="protein sequence ID" value="GBP16649.1"/>
    <property type="molecule type" value="Genomic_DNA"/>
</dbReference>
<proteinExistence type="predicted"/>